<proteinExistence type="predicted"/>
<feature type="non-terminal residue" evidence="1">
    <location>
        <position position="240"/>
    </location>
</feature>
<gene>
    <name evidence="1" type="ORF">S06H3_54360</name>
</gene>
<feature type="non-terminal residue" evidence="1">
    <location>
        <position position="1"/>
    </location>
</feature>
<organism evidence="1">
    <name type="scientific">marine sediment metagenome</name>
    <dbReference type="NCBI Taxonomy" id="412755"/>
    <lineage>
        <taxon>unclassified sequences</taxon>
        <taxon>metagenomes</taxon>
        <taxon>ecological metagenomes</taxon>
    </lineage>
</organism>
<dbReference type="EMBL" id="BARV01034755">
    <property type="protein sequence ID" value="GAI50267.1"/>
    <property type="molecule type" value="Genomic_DNA"/>
</dbReference>
<sequence length="240" mass="23357">TSFSLTGDTGTTETVTDGDTVTIAGGTGLSSVSSNPDTVTLNLDNTAVSGGSYTYASLTVDAQGRLTAASSGATPGTMSDWTLQADGGSPQTIADGNTVDIAGGTGITTTAGATDTVTIDLDTTAVAAGSYGTANTVPAFTVDAQGRLTAAADVAITAGVTSVGAVTPINVSAASGPVTISCDVYGGTTFEGYVPIGGSATTYLRGDGTWADPGAEFTFDITGDGAATQTISDGDIFTLV</sequence>
<accession>X1P1T4</accession>
<dbReference type="Gene3D" id="6.20.50.100">
    <property type="match status" value="1"/>
</dbReference>
<name>X1P1T4_9ZZZZ</name>
<dbReference type="AlphaFoldDB" id="X1P1T4"/>
<evidence type="ECO:0000313" key="1">
    <source>
        <dbReference type="EMBL" id="GAI50267.1"/>
    </source>
</evidence>
<reference evidence="1" key="1">
    <citation type="journal article" date="2014" name="Front. Microbiol.">
        <title>High frequency of phylogenetically diverse reductive dehalogenase-homologous genes in deep subseafloor sedimentary metagenomes.</title>
        <authorList>
            <person name="Kawai M."/>
            <person name="Futagami T."/>
            <person name="Toyoda A."/>
            <person name="Takaki Y."/>
            <person name="Nishi S."/>
            <person name="Hori S."/>
            <person name="Arai W."/>
            <person name="Tsubouchi T."/>
            <person name="Morono Y."/>
            <person name="Uchiyama I."/>
            <person name="Ito T."/>
            <person name="Fujiyama A."/>
            <person name="Inagaki F."/>
            <person name="Takami H."/>
        </authorList>
    </citation>
    <scope>NUCLEOTIDE SEQUENCE</scope>
    <source>
        <strain evidence="1">Expedition CK06-06</strain>
    </source>
</reference>
<protein>
    <submittedName>
        <fullName evidence="1">Uncharacterized protein</fullName>
    </submittedName>
</protein>
<comment type="caution">
    <text evidence="1">The sequence shown here is derived from an EMBL/GenBank/DDBJ whole genome shotgun (WGS) entry which is preliminary data.</text>
</comment>